<protein>
    <submittedName>
        <fullName evidence="1">Uncharacterized protein</fullName>
    </submittedName>
</protein>
<accession>A0A8J6LEY0</accession>
<proteinExistence type="predicted"/>
<sequence length="220" mass="24684">MGYQFCNSWEDGRASGGLSRGSQTIKALRSKPQISGQSSNRVNLHKCLLFQVVISTWLSVPSDTQQGVWENVVILCLGCQVLNNLHTILLIASVWQDYKLLECSRIHRDENVLGLPPKNLRTEGVEAINRGNQRQKGDFSRPFAGSVGRRDDVVEFTRAVGDDSPKYHRPHRQADHGLHYGRFQTERFCGSGSRPVLSVQVVPGLTGRCRIYPPASQEQW</sequence>
<keyword evidence="2" id="KW-1185">Reference proteome</keyword>
<evidence type="ECO:0000313" key="2">
    <source>
        <dbReference type="Proteomes" id="UP000719412"/>
    </source>
</evidence>
<dbReference type="AlphaFoldDB" id="A0A8J6LEY0"/>
<comment type="caution">
    <text evidence="1">The sequence shown here is derived from an EMBL/GenBank/DDBJ whole genome shotgun (WGS) entry which is preliminary data.</text>
</comment>
<dbReference type="Proteomes" id="UP000719412">
    <property type="component" value="Unassembled WGS sequence"/>
</dbReference>
<name>A0A8J6LEY0_TENMO</name>
<dbReference type="EMBL" id="JABDTM020011840">
    <property type="protein sequence ID" value="KAH0820464.1"/>
    <property type="molecule type" value="Genomic_DNA"/>
</dbReference>
<reference evidence="1" key="1">
    <citation type="journal article" date="2020" name="J Insects Food Feed">
        <title>The yellow mealworm (Tenebrio molitor) genome: a resource for the emerging insects as food and feed industry.</title>
        <authorList>
            <person name="Eriksson T."/>
            <person name="Andere A."/>
            <person name="Kelstrup H."/>
            <person name="Emery V."/>
            <person name="Picard C."/>
        </authorList>
    </citation>
    <scope>NUCLEOTIDE SEQUENCE</scope>
    <source>
        <strain evidence="1">Stoneville</strain>
        <tissue evidence="1">Whole head</tissue>
    </source>
</reference>
<gene>
    <name evidence="1" type="ORF">GEV33_002327</name>
</gene>
<evidence type="ECO:0000313" key="1">
    <source>
        <dbReference type="EMBL" id="KAH0820464.1"/>
    </source>
</evidence>
<reference evidence="1" key="2">
    <citation type="submission" date="2021-08" db="EMBL/GenBank/DDBJ databases">
        <authorList>
            <person name="Eriksson T."/>
        </authorList>
    </citation>
    <scope>NUCLEOTIDE SEQUENCE</scope>
    <source>
        <strain evidence="1">Stoneville</strain>
        <tissue evidence="1">Whole head</tissue>
    </source>
</reference>
<organism evidence="1 2">
    <name type="scientific">Tenebrio molitor</name>
    <name type="common">Yellow mealworm beetle</name>
    <dbReference type="NCBI Taxonomy" id="7067"/>
    <lineage>
        <taxon>Eukaryota</taxon>
        <taxon>Metazoa</taxon>
        <taxon>Ecdysozoa</taxon>
        <taxon>Arthropoda</taxon>
        <taxon>Hexapoda</taxon>
        <taxon>Insecta</taxon>
        <taxon>Pterygota</taxon>
        <taxon>Neoptera</taxon>
        <taxon>Endopterygota</taxon>
        <taxon>Coleoptera</taxon>
        <taxon>Polyphaga</taxon>
        <taxon>Cucujiformia</taxon>
        <taxon>Tenebrionidae</taxon>
        <taxon>Tenebrio</taxon>
    </lineage>
</organism>